<dbReference type="AlphaFoldDB" id="A0A8X6NIC2"/>
<evidence type="ECO:0000313" key="2">
    <source>
        <dbReference type="EMBL" id="GFT14745.1"/>
    </source>
</evidence>
<proteinExistence type="predicted"/>
<sequence length="100" mass="11119">MARSKKKLFAETNTTARPMGNTLVLTTSPTPRKGECLLSYPDQRSPTRSHYDESTDCGNYPRTLSTMAGGILHGIPTCHNHKTLAGRFPQGKPISRYLFH</sequence>
<evidence type="ECO:0000256" key="1">
    <source>
        <dbReference type="SAM" id="MobiDB-lite"/>
    </source>
</evidence>
<comment type="caution">
    <text evidence="2">The sequence shown here is derived from an EMBL/GenBank/DDBJ whole genome shotgun (WGS) entry which is preliminary data.</text>
</comment>
<feature type="region of interest" description="Disordered" evidence="1">
    <location>
        <begin position="1"/>
        <end position="58"/>
    </location>
</feature>
<reference evidence="2" key="1">
    <citation type="submission" date="2020-08" db="EMBL/GenBank/DDBJ databases">
        <title>Multicomponent nature underlies the extraordinary mechanical properties of spider dragline silk.</title>
        <authorList>
            <person name="Kono N."/>
            <person name="Nakamura H."/>
            <person name="Mori M."/>
            <person name="Yoshida Y."/>
            <person name="Ohtoshi R."/>
            <person name="Malay A.D."/>
            <person name="Moran D.A.P."/>
            <person name="Tomita M."/>
            <person name="Numata K."/>
            <person name="Arakawa K."/>
        </authorList>
    </citation>
    <scope>NUCLEOTIDE SEQUENCE</scope>
</reference>
<evidence type="ECO:0000313" key="3">
    <source>
        <dbReference type="Proteomes" id="UP000887013"/>
    </source>
</evidence>
<protein>
    <submittedName>
        <fullName evidence="2">Uncharacterized protein</fullName>
    </submittedName>
</protein>
<dbReference type="Proteomes" id="UP000887013">
    <property type="component" value="Unassembled WGS sequence"/>
</dbReference>
<gene>
    <name evidence="2" type="ORF">NPIL_172681</name>
</gene>
<accession>A0A8X6NIC2</accession>
<keyword evidence="3" id="KW-1185">Reference proteome</keyword>
<dbReference type="EMBL" id="BMAW01104481">
    <property type="protein sequence ID" value="GFT14745.1"/>
    <property type="molecule type" value="Genomic_DNA"/>
</dbReference>
<name>A0A8X6NIC2_NEPPI</name>
<organism evidence="2 3">
    <name type="scientific">Nephila pilipes</name>
    <name type="common">Giant wood spider</name>
    <name type="synonym">Nephila maculata</name>
    <dbReference type="NCBI Taxonomy" id="299642"/>
    <lineage>
        <taxon>Eukaryota</taxon>
        <taxon>Metazoa</taxon>
        <taxon>Ecdysozoa</taxon>
        <taxon>Arthropoda</taxon>
        <taxon>Chelicerata</taxon>
        <taxon>Arachnida</taxon>
        <taxon>Araneae</taxon>
        <taxon>Araneomorphae</taxon>
        <taxon>Entelegynae</taxon>
        <taxon>Araneoidea</taxon>
        <taxon>Nephilidae</taxon>
        <taxon>Nephila</taxon>
    </lineage>
</organism>